<dbReference type="Pfam" id="PF13419">
    <property type="entry name" value="HAD_2"/>
    <property type="match status" value="1"/>
</dbReference>
<dbReference type="AlphaFoldDB" id="A0A9X3XMG2"/>
<dbReference type="InterPro" id="IPR006439">
    <property type="entry name" value="HAD-SF_hydro_IA"/>
</dbReference>
<name>A0A9X3XMG2_9CLOT</name>
<dbReference type="NCBIfam" id="TIGR01549">
    <property type="entry name" value="HAD-SF-IA-v1"/>
    <property type="match status" value="1"/>
</dbReference>
<keyword evidence="2" id="KW-1185">Reference proteome</keyword>
<organism evidence="1 2">
    <name type="scientific">Clostridium tertium</name>
    <dbReference type="NCBI Taxonomy" id="1559"/>
    <lineage>
        <taxon>Bacteria</taxon>
        <taxon>Bacillati</taxon>
        <taxon>Bacillota</taxon>
        <taxon>Clostridia</taxon>
        <taxon>Eubacteriales</taxon>
        <taxon>Clostridiaceae</taxon>
        <taxon>Clostridium</taxon>
    </lineage>
</organism>
<dbReference type="Gene3D" id="1.10.150.240">
    <property type="entry name" value="Putative phosphatase, domain 2"/>
    <property type="match status" value="1"/>
</dbReference>
<accession>A0A9X3XMG2</accession>
<dbReference type="InterPro" id="IPR036412">
    <property type="entry name" value="HAD-like_sf"/>
</dbReference>
<dbReference type="PANTHER" id="PTHR43434:SF26">
    <property type="entry name" value="PYROPHOSPHATASE PPAX"/>
    <property type="match status" value="1"/>
</dbReference>
<dbReference type="EMBL" id="JAMRYU010000005">
    <property type="protein sequence ID" value="MDC4239672.1"/>
    <property type="molecule type" value="Genomic_DNA"/>
</dbReference>
<dbReference type="SFLD" id="SFLDG01135">
    <property type="entry name" value="C1.5.6:_HAD__Beta-PGM__Phospha"/>
    <property type="match status" value="1"/>
</dbReference>
<dbReference type="SUPFAM" id="SSF56784">
    <property type="entry name" value="HAD-like"/>
    <property type="match status" value="1"/>
</dbReference>
<dbReference type="NCBIfam" id="NF009804">
    <property type="entry name" value="PRK13288.1"/>
    <property type="match status" value="1"/>
</dbReference>
<dbReference type="SFLD" id="SFLDG01129">
    <property type="entry name" value="C1.5:_HAD__Beta-PGM__Phosphata"/>
    <property type="match status" value="1"/>
</dbReference>
<dbReference type="Proteomes" id="UP001141183">
    <property type="component" value="Unassembled WGS sequence"/>
</dbReference>
<protein>
    <submittedName>
        <fullName evidence="1">Pyrophosphatase PpaX</fullName>
        <ecNumber evidence="1">3.6.1.1</ecNumber>
    </submittedName>
</protein>
<proteinExistence type="predicted"/>
<dbReference type="FunFam" id="3.40.50.1000:FF:000022">
    <property type="entry name" value="Phosphoglycolate phosphatase"/>
    <property type="match status" value="1"/>
</dbReference>
<gene>
    <name evidence="1" type="primary">ppaX</name>
    <name evidence="1" type="ORF">NE398_05795</name>
</gene>
<reference evidence="1" key="1">
    <citation type="submission" date="2022-05" db="EMBL/GenBank/DDBJ databases">
        <title>Draft genome sequence of Clostridium tertium strain CP3 isolated from Peru.</title>
        <authorList>
            <person name="Hurtado R."/>
            <person name="Lima L."/>
            <person name="Sousa T."/>
            <person name="Jaiswal A.K."/>
            <person name="Tiwari S."/>
            <person name="Maturrano L."/>
            <person name="Brenig B."/>
            <person name="Azevedo V."/>
        </authorList>
    </citation>
    <scope>NUCLEOTIDE SEQUENCE</scope>
    <source>
        <strain evidence="1">CP3</strain>
    </source>
</reference>
<keyword evidence="1" id="KW-0378">Hydrolase</keyword>
<dbReference type="GO" id="GO:0005829">
    <property type="term" value="C:cytosol"/>
    <property type="evidence" value="ECO:0007669"/>
    <property type="project" value="TreeGrafter"/>
</dbReference>
<dbReference type="GO" id="GO:0004427">
    <property type="term" value="F:inorganic diphosphate phosphatase activity"/>
    <property type="evidence" value="ECO:0007669"/>
    <property type="project" value="UniProtKB-EC"/>
</dbReference>
<dbReference type="GO" id="GO:0006281">
    <property type="term" value="P:DNA repair"/>
    <property type="evidence" value="ECO:0007669"/>
    <property type="project" value="TreeGrafter"/>
</dbReference>
<evidence type="ECO:0000313" key="2">
    <source>
        <dbReference type="Proteomes" id="UP001141183"/>
    </source>
</evidence>
<dbReference type="PANTHER" id="PTHR43434">
    <property type="entry name" value="PHOSPHOGLYCOLATE PHOSPHATASE"/>
    <property type="match status" value="1"/>
</dbReference>
<dbReference type="InterPro" id="IPR023198">
    <property type="entry name" value="PGP-like_dom2"/>
</dbReference>
<dbReference type="RefSeq" id="WP_272470135.1">
    <property type="nucleotide sequence ID" value="NZ_CAXSLY010000009.1"/>
</dbReference>
<dbReference type="Gene3D" id="3.40.50.1000">
    <property type="entry name" value="HAD superfamily/HAD-like"/>
    <property type="match status" value="1"/>
</dbReference>
<dbReference type="GO" id="GO:0008967">
    <property type="term" value="F:phosphoglycolate phosphatase activity"/>
    <property type="evidence" value="ECO:0007669"/>
    <property type="project" value="TreeGrafter"/>
</dbReference>
<dbReference type="InterPro" id="IPR050155">
    <property type="entry name" value="HAD-like_hydrolase_sf"/>
</dbReference>
<dbReference type="InterPro" id="IPR023214">
    <property type="entry name" value="HAD_sf"/>
</dbReference>
<dbReference type="SFLD" id="SFLDS00003">
    <property type="entry name" value="Haloacid_Dehalogenase"/>
    <property type="match status" value="1"/>
</dbReference>
<dbReference type="InterPro" id="IPR041492">
    <property type="entry name" value="HAD_2"/>
</dbReference>
<sequence>MIKAVLFDLDGTLLDTNELIYNSFDKTFKDKLGMELKREEIVDFFGRPLGDPFKKHAKEEDVADLVAYYREYNEAIHDTMCFAFDGVKELLTSLKDKKIKIGIVTSKRAELAIRGMKIAGIYDFMDIIITPESTELHKPNPDPALKACSELGIEPNEAIMVGDSHYDIYCGKSAGCKTCAVSYTFIGMDKLKESEPDYFIDKPIDILNLL</sequence>
<comment type="caution">
    <text evidence="1">The sequence shown here is derived from an EMBL/GenBank/DDBJ whole genome shotgun (WGS) entry which is preliminary data.</text>
</comment>
<dbReference type="NCBIfam" id="TIGR01509">
    <property type="entry name" value="HAD-SF-IA-v3"/>
    <property type="match status" value="1"/>
</dbReference>
<evidence type="ECO:0000313" key="1">
    <source>
        <dbReference type="EMBL" id="MDC4239672.1"/>
    </source>
</evidence>
<dbReference type="EC" id="3.6.1.1" evidence="1"/>
<dbReference type="PRINTS" id="PR00413">
    <property type="entry name" value="HADHALOGNASE"/>
</dbReference>